<proteinExistence type="predicted"/>
<dbReference type="EMBL" id="CP103300">
    <property type="protein sequence ID" value="UYM15955.1"/>
    <property type="molecule type" value="Genomic_DNA"/>
</dbReference>
<dbReference type="RefSeq" id="WP_262598220.1">
    <property type="nucleotide sequence ID" value="NZ_CP103300.1"/>
</dbReference>
<gene>
    <name evidence="3" type="ORF">NX720_24595</name>
</gene>
<accession>A0ABY6GT65</accession>
<protein>
    <submittedName>
        <fullName evidence="3">Competence protein CoiA</fullName>
    </submittedName>
</protein>
<sequence>MSEYDFSRTIVELINNDTGLDESSLDLISRGEEFMFRLRREVEERIQLENPLYGCGSCGQPVVIRSRKFSQNTHSMYFKHMHKSGDCPIKTDSNYTREEVQCMKYNGAKESKAHIELKNYIASYLKYDTRFADVRVESVIKGSGWSKKWKKPDISATLDGRKVVFEIQLSTTFLDVIVKREMFYKDEGISIFWIFSDLSPESSRATEKDVFFNNKTNALSIDKDSIARSLDSGEIVFKGFYKKPVFDVTTNKIQEVWDSKLVGFDDIKFDSVSHKPYFVSFSELNEKAQKDKEAEKIRLPLKEFKRLIFDKDQPYTARTSCAKSLHKVGLYNGMDIYSDLLNLSKALMSIKDGVVHFQNQKDKWAWLVNYVWQHHKCYWLVLLYVVDTYGRADMVFNPANNKLQEKRKAFKNGFKRDPEFNQKTEYYPLFSAMFPEIGDKLKKLM</sequence>
<dbReference type="Pfam" id="PF19500">
    <property type="entry name" value="DUF6035"/>
    <property type="match status" value="1"/>
</dbReference>
<reference evidence="3" key="1">
    <citation type="submission" date="2022-10" db="EMBL/GenBank/DDBJ databases">
        <title>Completed Genome Sequence of two octocoral isolated bacterium, Endozoicomonas euniceicola EF212T and Endozoicomonas gorgoniicola PS125T.</title>
        <authorList>
            <person name="Chiou Y.-J."/>
            <person name="Chen Y.-H."/>
        </authorList>
    </citation>
    <scope>NUCLEOTIDE SEQUENCE</scope>
    <source>
        <strain evidence="3">EF212</strain>
    </source>
</reference>
<dbReference type="Proteomes" id="UP001163255">
    <property type="component" value="Chromosome"/>
</dbReference>
<organism evidence="3 4">
    <name type="scientific">Endozoicomonas euniceicola</name>
    <dbReference type="NCBI Taxonomy" id="1234143"/>
    <lineage>
        <taxon>Bacteria</taxon>
        <taxon>Pseudomonadati</taxon>
        <taxon>Pseudomonadota</taxon>
        <taxon>Gammaproteobacteria</taxon>
        <taxon>Oceanospirillales</taxon>
        <taxon>Endozoicomonadaceae</taxon>
        <taxon>Endozoicomonas</taxon>
    </lineage>
</organism>
<evidence type="ECO:0000259" key="2">
    <source>
        <dbReference type="Pfam" id="PF25169"/>
    </source>
</evidence>
<evidence type="ECO:0000313" key="4">
    <source>
        <dbReference type="Proteomes" id="UP001163255"/>
    </source>
</evidence>
<feature type="domain" description="DUF7830" evidence="2">
    <location>
        <begin position="26"/>
        <end position="94"/>
    </location>
</feature>
<dbReference type="InterPro" id="IPR057152">
    <property type="entry name" value="DUF7830"/>
</dbReference>
<dbReference type="InterPro" id="IPR046099">
    <property type="entry name" value="DUF6035"/>
</dbReference>
<name>A0ABY6GT65_9GAMM</name>
<keyword evidence="4" id="KW-1185">Reference proteome</keyword>
<evidence type="ECO:0000259" key="1">
    <source>
        <dbReference type="Pfam" id="PF19500"/>
    </source>
</evidence>
<feature type="domain" description="DUF6035" evidence="1">
    <location>
        <begin position="101"/>
        <end position="281"/>
    </location>
</feature>
<evidence type="ECO:0000313" key="3">
    <source>
        <dbReference type="EMBL" id="UYM15955.1"/>
    </source>
</evidence>
<dbReference type="Pfam" id="PF25169">
    <property type="entry name" value="DUF7830"/>
    <property type="match status" value="1"/>
</dbReference>